<dbReference type="AlphaFoldDB" id="A0A1B0AER2"/>
<evidence type="ECO:0000313" key="2">
    <source>
        <dbReference type="EnsemblMetazoa" id="GPAI043379-PA"/>
    </source>
</evidence>
<dbReference type="PANTHER" id="PTHR23161:SF2">
    <property type="entry name" value="PROTEIN CIP2A"/>
    <property type="match status" value="1"/>
</dbReference>
<evidence type="ECO:0000313" key="3">
    <source>
        <dbReference type="Proteomes" id="UP000092445"/>
    </source>
</evidence>
<accession>A0A1B0AER2</accession>
<feature type="coiled-coil region" evidence="1">
    <location>
        <begin position="513"/>
        <end position="761"/>
    </location>
</feature>
<protein>
    <recommendedName>
        <fullName evidence="4">Protein CIP2A</fullName>
    </recommendedName>
</protein>
<dbReference type="PANTHER" id="PTHR23161">
    <property type="entry name" value="PROTEIN CIP2A"/>
    <property type="match status" value="1"/>
</dbReference>
<dbReference type="Proteomes" id="UP000092445">
    <property type="component" value="Unassembled WGS sequence"/>
</dbReference>
<reference evidence="2" key="2">
    <citation type="submission" date="2020-05" db="UniProtKB">
        <authorList>
            <consortium name="EnsemblMetazoa"/>
        </authorList>
    </citation>
    <scope>IDENTIFICATION</scope>
    <source>
        <strain evidence="2">IAEA</strain>
    </source>
</reference>
<keyword evidence="1" id="KW-0175">Coiled coil</keyword>
<name>A0A1B0AER2_GLOPL</name>
<evidence type="ECO:0000256" key="1">
    <source>
        <dbReference type="SAM" id="Coils"/>
    </source>
</evidence>
<evidence type="ECO:0008006" key="4">
    <source>
        <dbReference type="Google" id="ProtNLM"/>
    </source>
</evidence>
<dbReference type="InterPro" id="IPR042510">
    <property type="entry name" value="CIP2A"/>
</dbReference>
<organism evidence="2 3">
    <name type="scientific">Glossina pallidipes</name>
    <name type="common">Tsetse fly</name>
    <dbReference type="NCBI Taxonomy" id="7398"/>
    <lineage>
        <taxon>Eukaryota</taxon>
        <taxon>Metazoa</taxon>
        <taxon>Ecdysozoa</taxon>
        <taxon>Arthropoda</taxon>
        <taxon>Hexapoda</taxon>
        <taxon>Insecta</taxon>
        <taxon>Pterygota</taxon>
        <taxon>Neoptera</taxon>
        <taxon>Endopterygota</taxon>
        <taxon>Diptera</taxon>
        <taxon>Brachycera</taxon>
        <taxon>Muscomorpha</taxon>
        <taxon>Hippoboscoidea</taxon>
        <taxon>Glossinidae</taxon>
        <taxon>Glossina</taxon>
    </lineage>
</organism>
<proteinExistence type="predicted"/>
<keyword evidence="3" id="KW-1185">Reference proteome</keyword>
<dbReference type="STRING" id="7398.A0A1B0AER2"/>
<reference evidence="3" key="1">
    <citation type="submission" date="2014-03" db="EMBL/GenBank/DDBJ databases">
        <authorList>
            <person name="Aksoy S."/>
            <person name="Warren W."/>
            <person name="Wilson R.K."/>
        </authorList>
    </citation>
    <scope>NUCLEOTIDE SEQUENCE [LARGE SCALE GENOMIC DNA]</scope>
    <source>
        <strain evidence="3">IAEA</strain>
    </source>
</reference>
<sequence length="794" mass="90789">MLTRKNTTASSNDSNNAISYVRDFSVQANYYKNNKSDEALVLLNRSASLLSTAIQPQYFAPKSLEISKFFIDLHTVMGTLSTDSDALWSCVAVLQHCSRNLEAHKAIAEEYRFLPLLTVILKNTQTSDKLQRVLLLIQDLSFGIRISWEEPYLVVLLGQLVQIVYQASEKGEDVQAQLALSILINICYKNFVVLFLFLRSVNISNFSKCIKSYGMLASKMCIILSDDICVPDQNELHLFLRSSFKTIGECIKSWNVPHLRHIVDFLKDSKAHSDSGGDENSIISLDSNIPRIFEFLSTWLESDVCGVKAINLLDTLVRLAKRELIAPRIARDPSLIIQLITVSEKPETSPLQTAAVLQLLISLLHHPKTEKLILTKITESYFDKLLSPLLSVKLKMPDNSLSMAEIEKSILCLLLLINFAEIAKKAYFEKCCTLLQLPQVQNALARALIDGNENVSTAVFHICQFEHFPQVEVAKHLSRLNSSFASCKASSLPSDEQWCNMNAVLKSQKAFVSKEFEERLQALIETITQANRNNQLNNLTTSQIIELFNYKIEKLSTSEENMQKRLEQASEEISHLKQRLNLQNAELERYHTMNFELHIKRESLQTQCQDLKQQQDTLKRNMSNLMKKLSEQSENLQIAEKRLAVKISDMIVLQKDYNELKDQLQAKTEELDKLQTAAKENVIRIDKLKKTVAAYETDIKEKARHIDEKERELAKTLKALEEQREARKKSDDVVTVLESQLQAKNEEIRNYEVELSETEELRKTIMSLMESKRPKRKTFSIRISDEVINCTSFN</sequence>
<dbReference type="EnsemblMetazoa" id="GPAI043379-RA">
    <property type="protein sequence ID" value="GPAI043379-PA"/>
    <property type="gene ID" value="GPAI043379"/>
</dbReference>
<dbReference type="VEuPathDB" id="VectorBase:GPAI043379"/>